<evidence type="ECO:0000256" key="6">
    <source>
        <dbReference type="ARBA" id="ARBA00022676"/>
    </source>
</evidence>
<dbReference type="Pfam" id="PF02684">
    <property type="entry name" value="LpxB"/>
    <property type="match status" value="1"/>
</dbReference>
<dbReference type="GO" id="GO:0008915">
    <property type="term" value="F:lipid-A-disaccharide synthase activity"/>
    <property type="evidence" value="ECO:0007669"/>
    <property type="project" value="UniProtKB-UniRule"/>
</dbReference>
<reference evidence="11 12" key="1">
    <citation type="submission" date="2018-07" db="EMBL/GenBank/DDBJ databases">
        <title>Genomic Encyclopedia of Type Strains, Phase IV (KMG-IV): sequencing the most valuable type-strain genomes for metagenomic binning, comparative biology and taxonomic classification.</title>
        <authorList>
            <person name="Goeker M."/>
        </authorList>
    </citation>
    <scope>NUCLEOTIDE SEQUENCE [LARGE SCALE GENOMIC DNA]</scope>
    <source>
        <strain evidence="11 12">DSM 21410</strain>
    </source>
</reference>
<dbReference type="GO" id="GO:0005543">
    <property type="term" value="F:phospholipid binding"/>
    <property type="evidence" value="ECO:0007669"/>
    <property type="project" value="TreeGrafter"/>
</dbReference>
<evidence type="ECO:0000256" key="3">
    <source>
        <dbReference type="ARBA" id="ARBA00020902"/>
    </source>
</evidence>
<comment type="catalytic activity">
    <reaction evidence="9">
        <text>a lipid X + a UDP-2-N,3-O-bis[(3R)-3-hydroxyacyl]-alpha-D-glucosamine = a lipid A disaccharide + UDP + H(+)</text>
        <dbReference type="Rhea" id="RHEA:67828"/>
        <dbReference type="ChEBI" id="CHEBI:15378"/>
        <dbReference type="ChEBI" id="CHEBI:58223"/>
        <dbReference type="ChEBI" id="CHEBI:137748"/>
        <dbReference type="ChEBI" id="CHEBI:176338"/>
        <dbReference type="ChEBI" id="CHEBI:176343"/>
        <dbReference type="EC" id="2.4.1.182"/>
    </reaction>
</comment>
<sequence length="372" mass="42618">MKFLLLAGEPSGDLHGANLLRHLKKFFPDGAFYCFGGDKMAANGAHLLLHYREMAFMGFWEVISNLPKILKNLRFCKNWISKNRPDVVIFIDFPGFNLRVAEFSKKQGCRNIYYISPQIWAWKESRVYQIIRNIDLMITILPFERDFYRKYNYEVKFAGHPLLDALYLDKQSVEKSDADKDIDVVLLPGSRLQEVRHILPVMTEVAVHFPDRKFVVAAAPNLPDEIFQLCIKGKSNVEIIKEKTYELIRRSKAAIVTSGTATLETALLGTPLIVVYKGNSISYWIARQLVKVKYISLINLILDHPAVPELIQYQVTPSKIKEHLSMLLTDPKVVEEQHQNFSRLHKLLGGSGASQRAAIFIKEYITEHGKQV</sequence>
<keyword evidence="8" id="KW-0443">Lipid metabolism</keyword>
<evidence type="ECO:0000256" key="5">
    <source>
        <dbReference type="ARBA" id="ARBA00022556"/>
    </source>
</evidence>
<organism evidence="11 12">
    <name type="scientific">Schleiferia thermophila</name>
    <dbReference type="NCBI Taxonomy" id="884107"/>
    <lineage>
        <taxon>Bacteria</taxon>
        <taxon>Pseudomonadati</taxon>
        <taxon>Bacteroidota</taxon>
        <taxon>Flavobacteriia</taxon>
        <taxon>Flavobacteriales</taxon>
        <taxon>Schleiferiaceae</taxon>
        <taxon>Schleiferia</taxon>
    </lineage>
</organism>
<dbReference type="GO" id="GO:0009245">
    <property type="term" value="P:lipid A biosynthetic process"/>
    <property type="evidence" value="ECO:0007669"/>
    <property type="project" value="UniProtKB-UniRule"/>
</dbReference>
<dbReference type="Proteomes" id="UP000253517">
    <property type="component" value="Unassembled WGS sequence"/>
</dbReference>
<keyword evidence="4" id="KW-0444">Lipid biosynthesis</keyword>
<keyword evidence="7" id="KW-0808">Transferase</keyword>
<evidence type="ECO:0000256" key="2">
    <source>
        <dbReference type="ARBA" id="ARBA00012687"/>
    </source>
</evidence>
<evidence type="ECO:0000256" key="9">
    <source>
        <dbReference type="ARBA" id="ARBA00048975"/>
    </source>
</evidence>
<keyword evidence="6" id="KW-0328">Glycosyltransferase</keyword>
<evidence type="ECO:0000256" key="7">
    <source>
        <dbReference type="ARBA" id="ARBA00022679"/>
    </source>
</evidence>
<dbReference type="GO" id="GO:0016020">
    <property type="term" value="C:membrane"/>
    <property type="evidence" value="ECO:0007669"/>
    <property type="project" value="GOC"/>
</dbReference>
<dbReference type="SUPFAM" id="SSF53756">
    <property type="entry name" value="UDP-Glycosyltransferase/glycogen phosphorylase"/>
    <property type="match status" value="1"/>
</dbReference>
<comment type="function">
    <text evidence="1">Condensation of UDP-2,3-diacylglucosamine and 2,3-diacylglucosamine-1-phosphate to form lipid A disaccharide, a precursor of lipid A, a phosphorylated glycolipid that anchors the lipopolysaccharide to the outer membrane of the cell.</text>
</comment>
<evidence type="ECO:0000313" key="11">
    <source>
        <dbReference type="EMBL" id="RCX05202.1"/>
    </source>
</evidence>
<evidence type="ECO:0000256" key="8">
    <source>
        <dbReference type="ARBA" id="ARBA00023098"/>
    </source>
</evidence>
<accession>A0A369A779</accession>
<protein>
    <recommendedName>
        <fullName evidence="3 10">Lipid-A-disaccharide synthase</fullName>
        <ecNumber evidence="2 10">2.4.1.182</ecNumber>
    </recommendedName>
</protein>
<evidence type="ECO:0000256" key="1">
    <source>
        <dbReference type="ARBA" id="ARBA00002056"/>
    </source>
</evidence>
<gene>
    <name evidence="11" type="ORF">DES35_101485</name>
</gene>
<evidence type="ECO:0000256" key="10">
    <source>
        <dbReference type="NCBIfam" id="TIGR00215"/>
    </source>
</evidence>
<dbReference type="PANTHER" id="PTHR30372:SF4">
    <property type="entry name" value="LIPID-A-DISACCHARIDE SYNTHASE, MITOCHONDRIAL-RELATED"/>
    <property type="match status" value="1"/>
</dbReference>
<dbReference type="PANTHER" id="PTHR30372">
    <property type="entry name" value="LIPID-A-DISACCHARIDE SYNTHASE"/>
    <property type="match status" value="1"/>
</dbReference>
<keyword evidence="5" id="KW-0441">Lipid A biosynthesis</keyword>
<evidence type="ECO:0000313" key="12">
    <source>
        <dbReference type="Proteomes" id="UP000253517"/>
    </source>
</evidence>
<dbReference type="EC" id="2.4.1.182" evidence="2 10"/>
<name>A0A369A779_9FLAO</name>
<dbReference type="AlphaFoldDB" id="A0A369A779"/>
<evidence type="ECO:0000256" key="4">
    <source>
        <dbReference type="ARBA" id="ARBA00022516"/>
    </source>
</evidence>
<dbReference type="RefSeq" id="WP_037360117.1">
    <property type="nucleotide sequence ID" value="NZ_BHZF01000001.1"/>
</dbReference>
<comment type="caution">
    <text evidence="11">The sequence shown here is derived from an EMBL/GenBank/DDBJ whole genome shotgun (WGS) entry which is preliminary data.</text>
</comment>
<proteinExistence type="predicted"/>
<dbReference type="NCBIfam" id="TIGR00215">
    <property type="entry name" value="lpxB"/>
    <property type="match status" value="1"/>
</dbReference>
<dbReference type="InterPro" id="IPR003835">
    <property type="entry name" value="Glyco_trans_19"/>
</dbReference>
<keyword evidence="12" id="KW-1185">Reference proteome</keyword>
<dbReference type="EMBL" id="QPJS01000001">
    <property type="protein sequence ID" value="RCX05202.1"/>
    <property type="molecule type" value="Genomic_DNA"/>
</dbReference>